<feature type="compositionally biased region" description="Basic residues" evidence="1">
    <location>
        <begin position="1"/>
        <end position="12"/>
    </location>
</feature>
<keyword evidence="3" id="KW-1185">Reference proteome</keyword>
<sequence length="77" mass="9049">HVKASRGLHHLHFLLGERSQLSQSERREEGEQARRNTTRFKMSSFSTKFSGYTMTQLNEFLEDDEKLSVTVQEMDED</sequence>
<protein>
    <submittedName>
        <fullName evidence="2">Uncharacterized protein</fullName>
    </submittedName>
</protein>
<evidence type="ECO:0000313" key="3">
    <source>
        <dbReference type="Proteomes" id="UP001482620"/>
    </source>
</evidence>
<evidence type="ECO:0000313" key="2">
    <source>
        <dbReference type="EMBL" id="MEQ2226100.1"/>
    </source>
</evidence>
<dbReference type="EMBL" id="JAHRIQ010014419">
    <property type="protein sequence ID" value="MEQ2226100.1"/>
    <property type="molecule type" value="Genomic_DNA"/>
</dbReference>
<organism evidence="2 3">
    <name type="scientific">Ilyodon furcidens</name>
    <name type="common">goldbreast splitfin</name>
    <dbReference type="NCBI Taxonomy" id="33524"/>
    <lineage>
        <taxon>Eukaryota</taxon>
        <taxon>Metazoa</taxon>
        <taxon>Chordata</taxon>
        <taxon>Craniata</taxon>
        <taxon>Vertebrata</taxon>
        <taxon>Euteleostomi</taxon>
        <taxon>Actinopterygii</taxon>
        <taxon>Neopterygii</taxon>
        <taxon>Teleostei</taxon>
        <taxon>Neoteleostei</taxon>
        <taxon>Acanthomorphata</taxon>
        <taxon>Ovalentaria</taxon>
        <taxon>Atherinomorphae</taxon>
        <taxon>Cyprinodontiformes</taxon>
        <taxon>Goodeidae</taxon>
        <taxon>Ilyodon</taxon>
    </lineage>
</organism>
<feature type="compositionally biased region" description="Basic and acidic residues" evidence="1">
    <location>
        <begin position="24"/>
        <end position="34"/>
    </location>
</feature>
<feature type="non-terminal residue" evidence="2">
    <location>
        <position position="1"/>
    </location>
</feature>
<dbReference type="Proteomes" id="UP001482620">
    <property type="component" value="Unassembled WGS sequence"/>
</dbReference>
<feature type="region of interest" description="Disordered" evidence="1">
    <location>
        <begin position="1"/>
        <end position="38"/>
    </location>
</feature>
<comment type="caution">
    <text evidence="2">The sequence shown here is derived from an EMBL/GenBank/DDBJ whole genome shotgun (WGS) entry which is preliminary data.</text>
</comment>
<evidence type="ECO:0000256" key="1">
    <source>
        <dbReference type="SAM" id="MobiDB-lite"/>
    </source>
</evidence>
<accession>A0ABV0T159</accession>
<name>A0ABV0T159_9TELE</name>
<gene>
    <name evidence="2" type="ORF">ILYODFUR_024153</name>
</gene>
<proteinExistence type="predicted"/>
<reference evidence="2 3" key="1">
    <citation type="submission" date="2021-06" db="EMBL/GenBank/DDBJ databases">
        <authorList>
            <person name="Palmer J.M."/>
        </authorList>
    </citation>
    <scope>NUCLEOTIDE SEQUENCE [LARGE SCALE GENOMIC DNA]</scope>
    <source>
        <strain evidence="3">if_2019</strain>
        <tissue evidence="2">Muscle</tissue>
    </source>
</reference>